<evidence type="ECO:0000313" key="2">
    <source>
        <dbReference type="EMBL" id="TPP62447.1"/>
    </source>
</evidence>
<name>A0A504YWH7_FASGI</name>
<comment type="caution">
    <text evidence="2">The sequence shown here is derived from an EMBL/GenBank/DDBJ whole genome shotgun (WGS) entry which is preliminary data.</text>
</comment>
<feature type="compositionally biased region" description="Polar residues" evidence="1">
    <location>
        <begin position="17"/>
        <end position="32"/>
    </location>
</feature>
<dbReference type="EMBL" id="SUNJ01006821">
    <property type="protein sequence ID" value="TPP62447.1"/>
    <property type="molecule type" value="Genomic_DNA"/>
</dbReference>
<gene>
    <name evidence="2" type="ORF">FGIG_11055</name>
</gene>
<evidence type="ECO:0000256" key="1">
    <source>
        <dbReference type="SAM" id="MobiDB-lite"/>
    </source>
</evidence>
<accession>A0A504YWH7</accession>
<protein>
    <submittedName>
        <fullName evidence="2">Uncharacterized protein</fullName>
    </submittedName>
</protein>
<proteinExistence type="predicted"/>
<dbReference type="Proteomes" id="UP000316759">
    <property type="component" value="Unassembled WGS sequence"/>
</dbReference>
<organism evidence="2 3">
    <name type="scientific">Fasciola gigantica</name>
    <name type="common">Giant liver fluke</name>
    <dbReference type="NCBI Taxonomy" id="46835"/>
    <lineage>
        <taxon>Eukaryota</taxon>
        <taxon>Metazoa</taxon>
        <taxon>Spiralia</taxon>
        <taxon>Lophotrochozoa</taxon>
        <taxon>Platyhelminthes</taxon>
        <taxon>Trematoda</taxon>
        <taxon>Digenea</taxon>
        <taxon>Plagiorchiida</taxon>
        <taxon>Echinostomata</taxon>
        <taxon>Echinostomatoidea</taxon>
        <taxon>Fasciolidae</taxon>
        <taxon>Fasciola</taxon>
    </lineage>
</organism>
<evidence type="ECO:0000313" key="3">
    <source>
        <dbReference type="Proteomes" id="UP000316759"/>
    </source>
</evidence>
<keyword evidence="3" id="KW-1185">Reference proteome</keyword>
<sequence>MNRGGSSKRPTRRGGQNYFQGSTVDNSFNSNHPSERKANRAYAYATDRRQPRGGARPNNTDSRGRGSGRGSNRLSGDHHDWHRQTGSNGDFIDRRRGSGDSDQMDMCFAADDERTDHQPVQNEHPSRKRNDQIQSGGPRREVDDGYRASKEYEPGENGGQPKGVP</sequence>
<feature type="region of interest" description="Disordered" evidence="1">
    <location>
        <begin position="1"/>
        <end position="165"/>
    </location>
</feature>
<dbReference type="AlphaFoldDB" id="A0A504YWH7"/>
<feature type="compositionally biased region" description="Gly residues" evidence="1">
    <location>
        <begin position="156"/>
        <end position="165"/>
    </location>
</feature>
<reference evidence="2 3" key="1">
    <citation type="submission" date="2019-04" db="EMBL/GenBank/DDBJ databases">
        <title>Annotation for the trematode Fasciola gigantica.</title>
        <authorList>
            <person name="Choi Y.-J."/>
        </authorList>
    </citation>
    <scope>NUCLEOTIDE SEQUENCE [LARGE SCALE GENOMIC DNA]</scope>
    <source>
        <strain evidence="2">Uganda_cow_1</strain>
    </source>
</reference>
<feature type="compositionally biased region" description="Basic and acidic residues" evidence="1">
    <location>
        <begin position="138"/>
        <end position="153"/>
    </location>
</feature>